<feature type="transmembrane region" description="Helical" evidence="1">
    <location>
        <begin position="776"/>
        <end position="794"/>
    </location>
</feature>
<dbReference type="InterPro" id="IPR001173">
    <property type="entry name" value="Glyco_trans_2-like"/>
</dbReference>
<reference evidence="4 5" key="1">
    <citation type="submission" date="2020-08" db="EMBL/GenBank/DDBJ databases">
        <title>Adhaeribacter dokdonensis sp. nov., isolated from the rhizosphere of Elymus tsukushiensis, a plant native to the Dokdo Islands, Republic of Korea.</title>
        <authorList>
            <person name="Ghim S.Y."/>
        </authorList>
    </citation>
    <scope>NUCLEOTIDE SEQUENCE [LARGE SCALE GENOMIC DNA]</scope>
    <source>
        <strain evidence="4 5">KUDC8001</strain>
    </source>
</reference>
<evidence type="ECO:0000256" key="1">
    <source>
        <dbReference type="SAM" id="Phobius"/>
    </source>
</evidence>
<dbReference type="PANTHER" id="PTHR43685:SF3">
    <property type="entry name" value="SLR2126 PROTEIN"/>
    <property type="match status" value="1"/>
</dbReference>
<protein>
    <submittedName>
        <fullName evidence="4">Glycosyltransferase</fullName>
    </submittedName>
</protein>
<dbReference type="AlphaFoldDB" id="A0A7L7LFY8"/>
<name>A0A7L7LFY8_9BACT</name>
<sequence length="888" mass="99935">MDRALLVSEKKTALPVLTEDRVYVKGKFLYKGKEKFFVKGVTYGTFKPQANGMQFPEESVVEKDFSMMAEQGINCVRTYTVPPAYLLNLALRYKLKVMVGLPWEQHIAFLSSKERKGDIVKRVQEGVLLCKQHPAILCFAIGNEIPANIVRWYGKKKVESFLKELYRIVKSVDPASLVTYVNFPTTEYLDLSFLDFDCFNVYLETPEKLNAYIAKLHNLSGDRPLVLAEIGLDSLRKGEEQQAETLTWQIQNVFAKGCAGMFVFAWTDEWWRGGFEIEDWDFGMVDRQRNPKPALYAVSNTLKAIPFATDAALPFISVVVCSYNGAATIEDTMIGLGKLDYPNYEVIVVNDGSTDNLANIVKKYPYQLITTENRGLSNARNTGLHAAKGEIVAYIDDDAYPDEHWLRYLAAAYLTSDHAGMGGPNIAPDEDGPIAKCVANAPGGPVHVLLSEEAAEHIPGCNMSFRRSALLEIGGFDPLYRSAGDDVDVCWRIQKAGYTIGFHPSAVVWHHRRNSLKAYWKQQQGYGKAEALLEAKWPEKYNEFGHLAWAGRIYGNGFTLPIKTKKDKIFHGTWGTALFQSVYQPADGLLNSIPLMPEWYLFSGFLAFLASLGWLWSPLLWVWPVFLASILIMLVQAAISASKNVSQQIAKKQNVKYQLLITLLHVIQPIARLYGRLKHGLTPWRLRGDFYTSPYAFVLKAKQFTLWSEKWRSAEEWLEETEQNLIKMKARVQRGGNFDKWDIRVRNSIFSSSKGLFTFEEHGAGKQLLRFKAWPIPSKTLALALLLITATAALAALDNAIQVTVILFMLDILLIAAYCKDSASTISDMYEAFNRLSNTYKIDPKVIGIAQMEGSEQPENEAVPVSKDALEIAPHEKDLEEVPLNKSA</sequence>
<gene>
    <name evidence="4" type="ORF">HUW48_25955</name>
</gene>
<feature type="transmembrane region" description="Helical" evidence="1">
    <location>
        <begin position="800"/>
        <end position="819"/>
    </location>
</feature>
<evidence type="ECO:0000313" key="5">
    <source>
        <dbReference type="Proteomes" id="UP000514509"/>
    </source>
</evidence>
<dbReference type="Proteomes" id="UP000514509">
    <property type="component" value="Chromosome"/>
</dbReference>
<keyword evidence="1" id="KW-0812">Transmembrane</keyword>
<keyword evidence="1" id="KW-0472">Membrane</keyword>
<dbReference type="InterPro" id="IPR029044">
    <property type="entry name" value="Nucleotide-diphossugar_trans"/>
</dbReference>
<proteinExistence type="predicted"/>
<dbReference type="GO" id="GO:0004553">
    <property type="term" value="F:hydrolase activity, hydrolyzing O-glycosyl compounds"/>
    <property type="evidence" value="ECO:0007669"/>
    <property type="project" value="InterPro"/>
</dbReference>
<dbReference type="InterPro" id="IPR017853">
    <property type="entry name" value="GH"/>
</dbReference>
<dbReference type="Gene3D" id="3.20.20.80">
    <property type="entry name" value="Glycosidases"/>
    <property type="match status" value="1"/>
</dbReference>
<feature type="domain" description="Glycosyltransferase 2-like" evidence="2">
    <location>
        <begin position="317"/>
        <end position="470"/>
    </location>
</feature>
<evidence type="ECO:0000313" key="4">
    <source>
        <dbReference type="EMBL" id="QMU31703.1"/>
    </source>
</evidence>
<keyword evidence="5" id="KW-1185">Reference proteome</keyword>
<dbReference type="EMBL" id="CP055153">
    <property type="protein sequence ID" value="QMU31703.1"/>
    <property type="molecule type" value="Genomic_DNA"/>
</dbReference>
<dbReference type="SUPFAM" id="SSF53448">
    <property type="entry name" value="Nucleotide-diphospho-sugar transferases"/>
    <property type="match status" value="1"/>
</dbReference>
<dbReference type="PANTHER" id="PTHR43685">
    <property type="entry name" value="GLYCOSYLTRANSFERASE"/>
    <property type="match status" value="1"/>
</dbReference>
<dbReference type="Pfam" id="PF02836">
    <property type="entry name" value="Glyco_hydro_2_C"/>
    <property type="match status" value="1"/>
</dbReference>
<accession>A0A7L7LFY8</accession>
<evidence type="ECO:0000259" key="2">
    <source>
        <dbReference type="Pfam" id="PF00535"/>
    </source>
</evidence>
<dbReference type="GO" id="GO:0005975">
    <property type="term" value="P:carbohydrate metabolic process"/>
    <property type="evidence" value="ECO:0007669"/>
    <property type="project" value="InterPro"/>
</dbReference>
<keyword evidence="4" id="KW-0808">Transferase</keyword>
<dbReference type="KEGG" id="add:HUW48_25955"/>
<dbReference type="Pfam" id="PF00535">
    <property type="entry name" value="Glycos_transf_2"/>
    <property type="match status" value="1"/>
</dbReference>
<evidence type="ECO:0000259" key="3">
    <source>
        <dbReference type="Pfam" id="PF02836"/>
    </source>
</evidence>
<feature type="transmembrane region" description="Helical" evidence="1">
    <location>
        <begin position="622"/>
        <end position="642"/>
    </location>
</feature>
<dbReference type="GO" id="GO:0016740">
    <property type="term" value="F:transferase activity"/>
    <property type="evidence" value="ECO:0007669"/>
    <property type="project" value="UniProtKB-KW"/>
</dbReference>
<dbReference type="SUPFAM" id="SSF51445">
    <property type="entry name" value="(Trans)glycosidases"/>
    <property type="match status" value="1"/>
</dbReference>
<keyword evidence="1" id="KW-1133">Transmembrane helix</keyword>
<dbReference type="InterPro" id="IPR050834">
    <property type="entry name" value="Glycosyltransf_2"/>
</dbReference>
<dbReference type="Gene3D" id="3.90.550.10">
    <property type="entry name" value="Spore Coat Polysaccharide Biosynthesis Protein SpsA, Chain A"/>
    <property type="match status" value="1"/>
</dbReference>
<feature type="domain" description="Glycoside hydrolase family 2 catalytic" evidence="3">
    <location>
        <begin position="25"/>
        <end position="297"/>
    </location>
</feature>
<dbReference type="InterPro" id="IPR006103">
    <property type="entry name" value="Glyco_hydro_2_cat"/>
</dbReference>
<organism evidence="4 5">
    <name type="scientific">Adhaeribacter radiodurans</name>
    <dbReference type="NCBI Taxonomy" id="2745197"/>
    <lineage>
        <taxon>Bacteria</taxon>
        <taxon>Pseudomonadati</taxon>
        <taxon>Bacteroidota</taxon>
        <taxon>Cytophagia</taxon>
        <taxon>Cytophagales</taxon>
        <taxon>Hymenobacteraceae</taxon>
        <taxon>Adhaeribacter</taxon>
    </lineage>
</organism>